<keyword evidence="4" id="KW-1185">Reference proteome</keyword>
<dbReference type="Pfam" id="PF14467">
    <property type="entry name" value="DUF4426"/>
    <property type="match status" value="1"/>
</dbReference>
<protein>
    <recommendedName>
        <fullName evidence="2">DUF4426 domain-containing protein</fullName>
    </recommendedName>
</protein>
<dbReference type="RefSeq" id="WP_036184063.1">
    <property type="nucleotide sequence ID" value="NZ_JMQN01000013.1"/>
</dbReference>
<evidence type="ECO:0000256" key="1">
    <source>
        <dbReference type="SAM" id="SignalP"/>
    </source>
</evidence>
<dbReference type="Gene3D" id="2.60.40.3340">
    <property type="entry name" value="Domain of unknown function DUF4426"/>
    <property type="match status" value="1"/>
</dbReference>
<dbReference type="PATRIC" id="fig|1232683.4.peg.887"/>
<comment type="caution">
    <text evidence="3">The sequence shown here is derived from an EMBL/GenBank/DDBJ whole genome shotgun (WGS) entry which is preliminary data.</text>
</comment>
<dbReference type="STRING" id="1232683.ADIMK_0895"/>
<evidence type="ECO:0000313" key="3">
    <source>
        <dbReference type="EMBL" id="KEA65193.1"/>
    </source>
</evidence>
<dbReference type="AlphaFoldDB" id="A0A081G338"/>
<feature type="signal peptide" evidence="1">
    <location>
        <begin position="1"/>
        <end position="25"/>
    </location>
</feature>
<feature type="domain" description="DUF4426" evidence="2">
    <location>
        <begin position="31"/>
        <end position="149"/>
    </location>
</feature>
<dbReference type="InterPro" id="IPR025218">
    <property type="entry name" value="DUF4426"/>
</dbReference>
<evidence type="ECO:0000259" key="2">
    <source>
        <dbReference type="Pfam" id="PF14467"/>
    </source>
</evidence>
<evidence type="ECO:0000313" key="4">
    <source>
        <dbReference type="Proteomes" id="UP000028252"/>
    </source>
</evidence>
<organism evidence="3 4">
    <name type="scientific">Marinobacterium lacunae</name>
    <dbReference type="NCBI Taxonomy" id="1232683"/>
    <lineage>
        <taxon>Bacteria</taxon>
        <taxon>Pseudomonadati</taxon>
        <taxon>Pseudomonadota</taxon>
        <taxon>Gammaproteobacteria</taxon>
        <taxon>Oceanospirillales</taxon>
        <taxon>Oceanospirillaceae</taxon>
        <taxon>Marinobacterium</taxon>
    </lineage>
</organism>
<feature type="chain" id="PRO_5001757645" description="DUF4426 domain-containing protein" evidence="1">
    <location>
        <begin position="26"/>
        <end position="150"/>
    </location>
</feature>
<reference evidence="3 4" key="1">
    <citation type="submission" date="2014-04" db="EMBL/GenBank/DDBJ databases">
        <title>Marinobacterium kochiensis sp. nov., isolated from sediment sample collected from Kochi backwaters in Kerala, India.</title>
        <authorList>
            <person name="Singh A."/>
            <person name="Pinnaka A.K."/>
        </authorList>
    </citation>
    <scope>NUCLEOTIDE SEQUENCE [LARGE SCALE GENOMIC DNA]</scope>
    <source>
        <strain evidence="3 4">AK27</strain>
    </source>
</reference>
<keyword evidence="1" id="KW-0732">Signal</keyword>
<dbReference type="eggNOG" id="ENOG503303T">
    <property type="taxonomic scope" value="Bacteria"/>
</dbReference>
<accession>A0A081G338</accession>
<sequence length="150" mass="16746">MALLRTLTHLGSALILSLLAVSANAEQSISDGKYEIHYNAFNSTFVTPEVAQQYNLTRSSVRALVNVTVLKIGDDGSKTPVRAQVRGQAANLLQQAQQLEFQLIDEGQALYYIGSFRFTEEEKQIITLDVQPDANAQPYNIQFEQTFYTN</sequence>
<dbReference type="Proteomes" id="UP000028252">
    <property type="component" value="Unassembled WGS sequence"/>
</dbReference>
<name>A0A081G338_9GAMM</name>
<dbReference type="EMBL" id="JMQN01000013">
    <property type="protein sequence ID" value="KEA65193.1"/>
    <property type="molecule type" value="Genomic_DNA"/>
</dbReference>
<proteinExistence type="predicted"/>
<gene>
    <name evidence="3" type="ORF">ADIMK_0895</name>
</gene>